<evidence type="ECO:0000313" key="5">
    <source>
        <dbReference type="EMBL" id="OKL49036.1"/>
    </source>
</evidence>
<dbReference type="InterPro" id="IPR000182">
    <property type="entry name" value="GNAT_dom"/>
</dbReference>
<dbReference type="RefSeq" id="WP_073709025.1">
    <property type="nucleotide sequence ID" value="NZ_MQSU01000002.1"/>
</dbReference>
<dbReference type="Pfam" id="PF13302">
    <property type="entry name" value="Acetyltransf_3"/>
    <property type="match status" value="1"/>
</dbReference>
<dbReference type="SUPFAM" id="SSF55729">
    <property type="entry name" value="Acyl-CoA N-acyltransferases (Nat)"/>
    <property type="match status" value="1"/>
</dbReference>
<dbReference type="Gene3D" id="3.40.630.30">
    <property type="match status" value="1"/>
</dbReference>
<dbReference type="STRING" id="1921764.BSR28_03740"/>
<keyword evidence="2" id="KW-0012">Acyltransferase</keyword>
<dbReference type="Proteomes" id="UP000186785">
    <property type="component" value="Unassembled WGS sequence"/>
</dbReference>
<dbReference type="InterPro" id="IPR021130">
    <property type="entry name" value="PRib-ATP_PPHydrolase-like"/>
</dbReference>
<gene>
    <name evidence="5" type="ORF">BSR29_04170</name>
</gene>
<accession>A0A1Q5PNE2</accession>
<evidence type="ECO:0000259" key="4">
    <source>
        <dbReference type="PROSITE" id="PS51186"/>
    </source>
</evidence>
<sequence>MALRLETPRLILQTPKEADIPAIVAGIDEEVLMWTSVPSPYTEEAASWFVNTHVPEVQTTGGQVLGIYVKDGVLGEEIDSKYLLGTVEFRQKSNFEGGIGCWLAPEARHHGIMTEALRALLTWAFSNTDIDRVEYHAAAENWDSRRVAWACGFRHEGISRKALPASPERIARGGDPVIDRVTLSILKGDPMEAKTPWYGPLPGQPKGPVLADSNRPDDLVRQFHDTYECPILLSPTLETDRLGMRMDLILEEACELVGAVYGPQARAHLESAWQEAKGMDEAERDVVETADALADLVYVIYGMALETGIDLPAVLSQVQASNLSKLDADGTVIKREDGKVLKGPNFFRPQVAKVLGISRD</sequence>
<feature type="domain" description="N-acetyltransferase" evidence="4">
    <location>
        <begin position="10"/>
        <end position="173"/>
    </location>
</feature>
<dbReference type="PROSITE" id="PS51186">
    <property type="entry name" value="GNAT"/>
    <property type="match status" value="1"/>
</dbReference>
<evidence type="ECO:0000313" key="6">
    <source>
        <dbReference type="Proteomes" id="UP000186785"/>
    </source>
</evidence>
<dbReference type="InterPro" id="IPR051531">
    <property type="entry name" value="N-acetyltransferase"/>
</dbReference>
<dbReference type="GO" id="GO:0016747">
    <property type="term" value="F:acyltransferase activity, transferring groups other than amino-acyl groups"/>
    <property type="evidence" value="ECO:0007669"/>
    <property type="project" value="InterPro"/>
</dbReference>
<dbReference type="AlphaFoldDB" id="A0A1Q5PNE2"/>
<protein>
    <recommendedName>
        <fullName evidence="4">N-acetyltransferase domain-containing protein</fullName>
    </recommendedName>
</protein>
<dbReference type="InterPro" id="IPR016181">
    <property type="entry name" value="Acyl_CoA_acyltransferase"/>
</dbReference>
<evidence type="ECO:0000256" key="2">
    <source>
        <dbReference type="ARBA" id="ARBA00023315"/>
    </source>
</evidence>
<evidence type="ECO:0000256" key="1">
    <source>
        <dbReference type="ARBA" id="ARBA00022679"/>
    </source>
</evidence>
<dbReference type="InterPro" id="IPR023292">
    <property type="entry name" value="NTP_PyroPHydrolase-like_dom_sf"/>
</dbReference>
<dbReference type="Pfam" id="PF01503">
    <property type="entry name" value="PRA-PH"/>
    <property type="match status" value="1"/>
</dbReference>
<proteinExistence type="inferred from homology"/>
<dbReference type="PANTHER" id="PTHR43792:SF8">
    <property type="entry name" value="[RIBOSOMAL PROTEIN US5]-ALANINE N-ACETYLTRANSFERASE"/>
    <property type="match status" value="1"/>
</dbReference>
<organism evidence="5 6">
    <name type="scientific">Boudabousia liubingyangii</name>
    <dbReference type="NCBI Taxonomy" id="1921764"/>
    <lineage>
        <taxon>Bacteria</taxon>
        <taxon>Bacillati</taxon>
        <taxon>Actinomycetota</taxon>
        <taxon>Actinomycetes</taxon>
        <taxon>Actinomycetales</taxon>
        <taxon>Actinomycetaceae</taxon>
        <taxon>Boudabousia</taxon>
    </lineage>
</organism>
<evidence type="ECO:0000256" key="3">
    <source>
        <dbReference type="ARBA" id="ARBA00038502"/>
    </source>
</evidence>
<keyword evidence="1" id="KW-0808">Transferase</keyword>
<dbReference type="PANTHER" id="PTHR43792">
    <property type="entry name" value="GNAT FAMILY, PUTATIVE (AFU_ORTHOLOGUE AFUA_3G00765)-RELATED-RELATED"/>
    <property type="match status" value="1"/>
</dbReference>
<comment type="caution">
    <text evidence="5">The sequence shown here is derived from an EMBL/GenBank/DDBJ whole genome shotgun (WGS) entry which is preliminary data.</text>
</comment>
<name>A0A1Q5PNE2_9ACTO</name>
<dbReference type="Gene3D" id="1.10.3420.10">
    <property type="entry name" value="putative ntp pyrophosphohydrolase like domain"/>
    <property type="match status" value="1"/>
</dbReference>
<reference evidence="5 6" key="1">
    <citation type="submission" date="2016-11" db="EMBL/GenBank/DDBJ databases">
        <title>Actinomyces gypaetusis sp. nov. isolated from the vulture Gypaetus barbatus in Qinghai Tibet Plateau China.</title>
        <authorList>
            <person name="Meng X."/>
        </authorList>
    </citation>
    <scope>NUCLEOTIDE SEQUENCE [LARGE SCALE GENOMIC DNA]</scope>
    <source>
        <strain evidence="5 6">VUL4_2</strain>
    </source>
</reference>
<dbReference type="EMBL" id="MQSV01000002">
    <property type="protein sequence ID" value="OKL49036.1"/>
    <property type="molecule type" value="Genomic_DNA"/>
</dbReference>
<comment type="similarity">
    <text evidence="3">Belongs to the acetyltransferase family. RimJ subfamily.</text>
</comment>
<dbReference type="CDD" id="cd11530">
    <property type="entry name" value="NTP-PPase_DR2231_like"/>
    <property type="match status" value="1"/>
</dbReference>
<dbReference type="InterPro" id="IPR033653">
    <property type="entry name" value="NTP-PPase_DR2231-like"/>
</dbReference>
<dbReference type="OrthoDB" id="9795188at2"/>
<keyword evidence="6" id="KW-1185">Reference proteome</keyword>